<feature type="domain" description="Secretion system C-terminal sorting" evidence="3">
    <location>
        <begin position="239"/>
        <end position="306"/>
    </location>
</feature>
<feature type="signal peptide" evidence="2">
    <location>
        <begin position="1"/>
        <end position="19"/>
    </location>
</feature>
<dbReference type="AlphaFoldDB" id="K4IJW3"/>
<dbReference type="eggNOG" id="COG0739">
    <property type="taxonomic scope" value="Bacteria"/>
</dbReference>
<keyword evidence="1 2" id="KW-0732">Signal</keyword>
<dbReference type="KEGG" id="ptq:P700755_002644"/>
<accession>K4IJW3</accession>
<feature type="chain" id="PRO_5003879060" evidence="2">
    <location>
        <begin position="20"/>
        <end position="307"/>
    </location>
</feature>
<reference evidence="4" key="1">
    <citation type="submission" date="2006-03" db="EMBL/GenBank/DDBJ databases">
        <authorList>
            <person name="Bowman J."/>
            <person name="Ferriera S."/>
            <person name="Johnson J."/>
            <person name="Kravitz S."/>
            <person name="Halpern A."/>
            <person name="Remington K."/>
            <person name="Beeson K."/>
            <person name="Tran B."/>
            <person name="Rogers Y.-H."/>
            <person name="Friedman R."/>
            <person name="Venter J.C."/>
        </authorList>
    </citation>
    <scope>NUCLEOTIDE SEQUENCE [LARGE SCALE GENOMIC DNA]</scope>
    <source>
        <strain evidence="4">ATCC 700755</strain>
    </source>
</reference>
<dbReference type="EMBL" id="CP003879">
    <property type="protein sequence ID" value="AFU69391.1"/>
    <property type="molecule type" value="Genomic_DNA"/>
</dbReference>
<evidence type="ECO:0000256" key="1">
    <source>
        <dbReference type="ARBA" id="ARBA00022729"/>
    </source>
</evidence>
<dbReference type="RefSeq" id="WP_015024954.1">
    <property type="nucleotide sequence ID" value="NC_018721.1"/>
</dbReference>
<dbReference type="HOGENOM" id="CLU_905771_0_0_10"/>
<dbReference type="NCBIfam" id="TIGR04183">
    <property type="entry name" value="Por_Secre_tail"/>
    <property type="match status" value="1"/>
</dbReference>
<proteinExistence type="predicted"/>
<dbReference type="InterPro" id="IPR026444">
    <property type="entry name" value="Secre_tail"/>
</dbReference>
<sequence length="307" mass="33499">MKKIYLSITALLFAFSANAQIIVDDFEDYNLGPMEQQNPDIWRTWSDGFVEAESILVSADQQFSGSLSGFIGAGPGPQDAVLKLGNLESGDYTLEFQMYIPAGKGGYFNIQGAIPDGTVTGVFNSGNVNFNPNGVDPGLGIDEFLNAPEFDYSFDYPEGQWFKVSLFFDLDGGDVPTYQLSINGEVANETPIPFQEDTVLGGIDFFANDANCEYWIDDILFVEGTLSSVSFDSIELKAYPNPVVNVLNIKSANTIDNVSVYNLLGQTILTVSPNSLETQLDFSNLSKGSYLVEITVGNKKAVKKIIK</sequence>
<evidence type="ECO:0000313" key="5">
    <source>
        <dbReference type="Proteomes" id="UP000008514"/>
    </source>
</evidence>
<evidence type="ECO:0000313" key="4">
    <source>
        <dbReference type="EMBL" id="AFU69391.1"/>
    </source>
</evidence>
<keyword evidence="5" id="KW-1185">Reference proteome</keyword>
<evidence type="ECO:0000256" key="2">
    <source>
        <dbReference type="SAM" id="SignalP"/>
    </source>
</evidence>
<organism evidence="4 5">
    <name type="scientific">Psychroflexus torquis (strain ATCC 700755 / CIP 106069 / ACAM 623)</name>
    <dbReference type="NCBI Taxonomy" id="313595"/>
    <lineage>
        <taxon>Bacteria</taxon>
        <taxon>Pseudomonadati</taxon>
        <taxon>Bacteroidota</taxon>
        <taxon>Flavobacteriia</taxon>
        <taxon>Flavobacteriales</taxon>
        <taxon>Flavobacteriaceae</taxon>
        <taxon>Psychroflexus</taxon>
    </lineage>
</organism>
<dbReference type="Proteomes" id="UP000008514">
    <property type="component" value="Chromosome"/>
</dbReference>
<gene>
    <name evidence="4" type="ordered locus">P700755_002644</name>
</gene>
<protein>
    <submittedName>
        <fullName evidence="4">Secreted protein with Por secretion system C-terminal sorting domain</fullName>
    </submittedName>
</protein>
<dbReference type="STRING" id="313595.P700755_002644"/>
<name>K4IJW3_PSYTT</name>
<dbReference type="OrthoDB" id="1288696at2"/>
<evidence type="ECO:0000259" key="3">
    <source>
        <dbReference type="Pfam" id="PF18962"/>
    </source>
</evidence>
<dbReference type="Pfam" id="PF18962">
    <property type="entry name" value="Por_Secre_tail"/>
    <property type="match status" value="1"/>
</dbReference>
<reference evidence="4" key="2">
    <citation type="submission" date="2012-09" db="EMBL/GenBank/DDBJ databases">
        <title>The complete sequence of Psychroflexus torquis an extreme psychrophile from sea-ice that is stimulated by light.</title>
        <authorList>
            <person name="Feng S."/>
            <person name="Powell S.M."/>
            <person name="Bowman J.P."/>
        </authorList>
    </citation>
    <scope>NUCLEOTIDE SEQUENCE [LARGE SCALE GENOMIC DNA]</scope>
    <source>
        <strain evidence="4">ATCC 700755</strain>
    </source>
</reference>